<dbReference type="KEGG" id="uli:ETAA1_52790"/>
<evidence type="ECO:0000313" key="2">
    <source>
        <dbReference type="Proteomes" id="UP000319576"/>
    </source>
</evidence>
<reference evidence="1 2" key="1">
    <citation type="submission" date="2019-02" db="EMBL/GenBank/DDBJ databases">
        <title>Deep-cultivation of Planctomycetes and their phenomic and genomic characterization uncovers novel biology.</title>
        <authorList>
            <person name="Wiegand S."/>
            <person name="Jogler M."/>
            <person name="Boedeker C."/>
            <person name="Pinto D."/>
            <person name="Vollmers J."/>
            <person name="Rivas-Marin E."/>
            <person name="Kohn T."/>
            <person name="Peeters S.H."/>
            <person name="Heuer A."/>
            <person name="Rast P."/>
            <person name="Oberbeckmann S."/>
            <person name="Bunk B."/>
            <person name="Jeske O."/>
            <person name="Meyerdierks A."/>
            <person name="Storesund J.E."/>
            <person name="Kallscheuer N."/>
            <person name="Luecker S."/>
            <person name="Lage O.M."/>
            <person name="Pohl T."/>
            <person name="Merkel B.J."/>
            <person name="Hornburger P."/>
            <person name="Mueller R.-W."/>
            <person name="Bruemmer F."/>
            <person name="Labrenz M."/>
            <person name="Spormann A.M."/>
            <person name="Op den Camp H."/>
            <person name="Overmann J."/>
            <person name="Amann R."/>
            <person name="Jetten M.S.M."/>
            <person name="Mascher T."/>
            <person name="Medema M.H."/>
            <person name="Devos D.P."/>
            <person name="Kaster A.-K."/>
            <person name="Ovreas L."/>
            <person name="Rohde M."/>
            <person name="Galperin M.Y."/>
            <person name="Jogler C."/>
        </authorList>
    </citation>
    <scope>NUCLEOTIDE SEQUENCE [LARGE SCALE GENOMIC DNA]</scope>
    <source>
        <strain evidence="1 2">ETA_A1</strain>
    </source>
</reference>
<protein>
    <submittedName>
        <fullName evidence="1">Uncharacterized protein</fullName>
    </submittedName>
</protein>
<dbReference type="Proteomes" id="UP000319576">
    <property type="component" value="Chromosome"/>
</dbReference>
<dbReference type="OrthoDB" id="418728at2"/>
<keyword evidence="2" id="KW-1185">Reference proteome</keyword>
<dbReference type="PANTHER" id="PTHR30619:SF1">
    <property type="entry name" value="RECOMBINATION PROTEIN 2"/>
    <property type="match status" value="1"/>
</dbReference>
<dbReference type="EMBL" id="CP036273">
    <property type="protein sequence ID" value="QDU23285.1"/>
    <property type="molecule type" value="Genomic_DNA"/>
</dbReference>
<dbReference type="RefSeq" id="WP_145243431.1">
    <property type="nucleotide sequence ID" value="NZ_CP036273.1"/>
</dbReference>
<name>A0A517Y0K3_9BACT</name>
<dbReference type="PANTHER" id="PTHR30619">
    <property type="entry name" value="DNA INTERNALIZATION/COMPETENCE PROTEIN COMEC/REC2"/>
    <property type="match status" value="1"/>
</dbReference>
<dbReference type="InterPro" id="IPR036866">
    <property type="entry name" value="RibonucZ/Hydroxyglut_hydro"/>
</dbReference>
<accession>A0A517Y0K3</accession>
<dbReference type="Gene3D" id="3.60.15.10">
    <property type="entry name" value="Ribonuclease Z/Hydroxyacylglutathione hydrolase-like"/>
    <property type="match status" value="2"/>
</dbReference>
<proteinExistence type="predicted"/>
<gene>
    <name evidence="1" type="ORF">ETAA1_52790</name>
</gene>
<dbReference type="AlphaFoldDB" id="A0A517Y0K3"/>
<evidence type="ECO:0000313" key="1">
    <source>
        <dbReference type="EMBL" id="QDU23285.1"/>
    </source>
</evidence>
<dbReference type="SUPFAM" id="SSF56281">
    <property type="entry name" value="Metallo-hydrolase/oxidoreductase"/>
    <property type="match status" value="1"/>
</dbReference>
<sequence length="549" mass="59679">MAKATAAADDKRLLPKPGEAVVRMYRAGLGDCFLLAFGRLGQEPVYVLVDCGIHARQDKGPARLLRVMRDLRAATGGHLDVVVATHEHADHLSGFVQKGSPFVAKAKGDTITFDQLWVAWTEKQDKGLADKLRARRGAYRAAIKSAVKKLEDRGLGADGKKLEGLGDFEKMDPKMVADEFLGAAAGAPKRKGKDKAKPTSNEVALAMLQKHADKTKYWEPEEVAPVPGVPWARAYVLGPPTDEARLKKDLPTGGDEGENRETYLTGRGELTALRLAPALDLATSLGSDFRYPFEKSARRRCPEVTPKKVSADDVTDAPATAVEFWQDRYLADDEAWRRIDDDWLGAADQLGLDLEADTNNTSLVLAFEVGEPGLGKVLLFVGDAQVGNWLSWHGQEFKVGGTTTTADDLLRRTALYKVGHHGSHNATAKRVSADDASPFGLELMPPGLIAMIPVDRAAAQREMPQPWKMPHQPLYQRLLQKAAGRVLRSDGGGPWWKNAPEQRQPTGAAPAAVPGVTGARWRESAEAFPAAEGRQCPIYYEVVFSGVGS</sequence>
<organism evidence="1 2">
    <name type="scientific">Urbifossiella limnaea</name>
    <dbReference type="NCBI Taxonomy" id="2528023"/>
    <lineage>
        <taxon>Bacteria</taxon>
        <taxon>Pseudomonadati</taxon>
        <taxon>Planctomycetota</taxon>
        <taxon>Planctomycetia</taxon>
        <taxon>Gemmatales</taxon>
        <taxon>Gemmataceae</taxon>
        <taxon>Urbifossiella</taxon>
    </lineage>
</organism>
<dbReference type="InterPro" id="IPR052159">
    <property type="entry name" value="Competence_DNA_uptake"/>
</dbReference>